<keyword evidence="1 5" id="KW-0240">DNA-directed RNA polymerase</keyword>
<dbReference type="Gene3D" id="3.10.20.730">
    <property type="entry name" value="RNAP, epsilon subunit-like"/>
    <property type="match status" value="1"/>
</dbReference>
<evidence type="ECO:0000313" key="6">
    <source>
        <dbReference type="EMBL" id="PYZ97821.1"/>
    </source>
</evidence>
<comment type="function">
    <text evidence="5">A non-essential component of RNA polymerase (RNAP).</text>
</comment>
<keyword evidence="3 5" id="KW-0548">Nucleotidyltransferase</keyword>
<dbReference type="AlphaFoldDB" id="A0A2W0HA88"/>
<dbReference type="InterPro" id="IPR009907">
    <property type="entry name" value="RpoY"/>
</dbReference>
<dbReference type="EMBL" id="PDOF01000001">
    <property type="protein sequence ID" value="PYZ97821.1"/>
    <property type="molecule type" value="Genomic_DNA"/>
</dbReference>
<dbReference type="GO" id="GO:0003899">
    <property type="term" value="F:DNA-directed RNA polymerase activity"/>
    <property type="evidence" value="ECO:0007669"/>
    <property type="project" value="UniProtKB-UniRule"/>
</dbReference>
<comment type="caution">
    <text evidence="6">The sequence shown here is derived from an EMBL/GenBank/DDBJ whole genome shotgun (WGS) entry which is preliminary data.</text>
</comment>
<evidence type="ECO:0000313" key="7">
    <source>
        <dbReference type="Proteomes" id="UP000248066"/>
    </source>
</evidence>
<keyword evidence="4 5" id="KW-0804">Transcription</keyword>
<proteinExistence type="inferred from homology"/>
<comment type="subunit">
    <text evidence="5">RNAP is composed of a core of 2 alpha, a beta and a beta' subunit. The core is associated with a delta subunit, and at least one of epsilon or omega. When a sigma factor is associated with the core the holoenzyme is formed, which can initiate transcription.</text>
</comment>
<comment type="catalytic activity">
    <reaction evidence="5">
        <text>RNA(n) + a ribonucleoside 5'-triphosphate = RNA(n+1) + diphosphate</text>
        <dbReference type="Rhea" id="RHEA:21248"/>
        <dbReference type="Rhea" id="RHEA-COMP:14527"/>
        <dbReference type="Rhea" id="RHEA-COMP:17342"/>
        <dbReference type="ChEBI" id="CHEBI:33019"/>
        <dbReference type="ChEBI" id="CHEBI:61557"/>
        <dbReference type="ChEBI" id="CHEBI:140395"/>
        <dbReference type="EC" id="2.7.7.6"/>
    </reaction>
</comment>
<dbReference type="RefSeq" id="WP_110517291.1">
    <property type="nucleotide sequence ID" value="NZ_PDOF01000001.1"/>
</dbReference>
<dbReference type="HAMAP" id="MF_01553">
    <property type="entry name" value="RNApol_bact_RpoY"/>
    <property type="match status" value="1"/>
</dbReference>
<reference evidence="6 7" key="1">
    <citation type="submission" date="2017-10" db="EMBL/GenBank/DDBJ databases">
        <title>Bacillus sp. nov., a halophilic bacterium isolated from a Yangshapao Lake.</title>
        <authorList>
            <person name="Wang H."/>
        </authorList>
    </citation>
    <scope>NUCLEOTIDE SEQUENCE [LARGE SCALE GENOMIC DNA]</scope>
    <source>
        <strain evidence="6 7">YSP-3</strain>
    </source>
</reference>
<name>A0A2W0HA88_9BACI</name>
<dbReference type="GO" id="GO:0003677">
    <property type="term" value="F:DNA binding"/>
    <property type="evidence" value="ECO:0007669"/>
    <property type="project" value="UniProtKB-UniRule"/>
</dbReference>
<evidence type="ECO:0000256" key="3">
    <source>
        <dbReference type="ARBA" id="ARBA00022695"/>
    </source>
</evidence>
<dbReference type="Pfam" id="PF07288">
    <property type="entry name" value="RpoY"/>
    <property type="match status" value="1"/>
</dbReference>
<accession>A0A2W0HA88</accession>
<dbReference type="OrthoDB" id="2147503at2"/>
<dbReference type="Proteomes" id="UP000248066">
    <property type="component" value="Unassembled WGS sequence"/>
</dbReference>
<gene>
    <name evidence="5" type="primary">rpoY</name>
    <name evidence="6" type="ORF">CR205_04290</name>
</gene>
<evidence type="ECO:0000256" key="1">
    <source>
        <dbReference type="ARBA" id="ARBA00022478"/>
    </source>
</evidence>
<evidence type="ECO:0000256" key="4">
    <source>
        <dbReference type="ARBA" id="ARBA00023163"/>
    </source>
</evidence>
<protein>
    <recommendedName>
        <fullName evidence="5">DNA-directed RNA polymerase subunit epsilon</fullName>
        <shortName evidence="5">RNAP epsilon subunit</shortName>
        <ecNumber evidence="5">2.7.7.6</ecNumber>
    </recommendedName>
    <alternativeName>
        <fullName evidence="5">RNA polymerase epsilon subunit</fullName>
    </alternativeName>
    <alternativeName>
        <fullName evidence="5">Transcriptase subunit epsilon</fullName>
    </alternativeName>
</protein>
<dbReference type="GO" id="GO:0006351">
    <property type="term" value="P:DNA-templated transcription"/>
    <property type="evidence" value="ECO:0007669"/>
    <property type="project" value="UniProtKB-UniRule"/>
</dbReference>
<dbReference type="EC" id="2.7.7.6" evidence="5"/>
<organism evidence="6 7">
    <name type="scientific">Alteribacter lacisalsi</name>
    <dbReference type="NCBI Taxonomy" id="2045244"/>
    <lineage>
        <taxon>Bacteria</taxon>
        <taxon>Bacillati</taxon>
        <taxon>Bacillota</taxon>
        <taxon>Bacilli</taxon>
        <taxon>Bacillales</taxon>
        <taxon>Bacillaceae</taxon>
        <taxon>Alteribacter</taxon>
    </lineage>
</organism>
<dbReference type="GO" id="GO:0000428">
    <property type="term" value="C:DNA-directed RNA polymerase complex"/>
    <property type="evidence" value="ECO:0007669"/>
    <property type="project" value="UniProtKB-KW"/>
</dbReference>
<sequence length="69" mass="8240">MIFKVFYQETTTEVPVRENTNSIYVEGESQEDVRKKLSDRKYNIEFVTPLSDDVLAYEKEKEDFKVEQL</sequence>
<keyword evidence="2 5" id="KW-0808">Transferase</keyword>
<evidence type="ECO:0000256" key="2">
    <source>
        <dbReference type="ARBA" id="ARBA00022679"/>
    </source>
</evidence>
<keyword evidence="7" id="KW-1185">Reference proteome</keyword>
<evidence type="ECO:0000256" key="5">
    <source>
        <dbReference type="HAMAP-Rule" id="MF_01553"/>
    </source>
</evidence>
<dbReference type="NCBIfam" id="NF010188">
    <property type="entry name" value="PRK13667.1"/>
    <property type="match status" value="1"/>
</dbReference>
<comment type="similarity">
    <text evidence="5">Belongs to the RNA polymerase subunit epsilon family.</text>
</comment>